<evidence type="ECO:0000313" key="3">
    <source>
        <dbReference type="Proteomes" id="UP000030645"/>
    </source>
</evidence>
<organism evidence="2 3">
    <name type="scientific">Morus notabilis</name>
    <dbReference type="NCBI Taxonomy" id="981085"/>
    <lineage>
        <taxon>Eukaryota</taxon>
        <taxon>Viridiplantae</taxon>
        <taxon>Streptophyta</taxon>
        <taxon>Embryophyta</taxon>
        <taxon>Tracheophyta</taxon>
        <taxon>Spermatophyta</taxon>
        <taxon>Magnoliopsida</taxon>
        <taxon>eudicotyledons</taxon>
        <taxon>Gunneridae</taxon>
        <taxon>Pentapetalae</taxon>
        <taxon>rosids</taxon>
        <taxon>fabids</taxon>
        <taxon>Rosales</taxon>
        <taxon>Moraceae</taxon>
        <taxon>Moreae</taxon>
        <taxon>Morus</taxon>
    </lineage>
</organism>
<feature type="region of interest" description="Disordered" evidence="1">
    <location>
        <begin position="1"/>
        <end position="32"/>
    </location>
</feature>
<feature type="compositionally biased region" description="Pro residues" evidence="1">
    <location>
        <begin position="22"/>
        <end position="32"/>
    </location>
</feature>
<proteinExistence type="predicted"/>
<reference evidence="3" key="1">
    <citation type="submission" date="2013-01" db="EMBL/GenBank/DDBJ databases">
        <title>Draft Genome Sequence of a Mulberry Tree, Morus notabilis C.K. Schneid.</title>
        <authorList>
            <person name="He N."/>
            <person name="Zhao S."/>
        </authorList>
    </citation>
    <scope>NUCLEOTIDE SEQUENCE</scope>
</reference>
<dbReference type="Proteomes" id="UP000030645">
    <property type="component" value="Unassembled WGS sequence"/>
</dbReference>
<name>W9RUE1_9ROSA</name>
<evidence type="ECO:0000256" key="1">
    <source>
        <dbReference type="SAM" id="MobiDB-lite"/>
    </source>
</evidence>
<evidence type="ECO:0000313" key="2">
    <source>
        <dbReference type="EMBL" id="EXC10655.1"/>
    </source>
</evidence>
<feature type="region of interest" description="Disordered" evidence="1">
    <location>
        <begin position="63"/>
        <end position="82"/>
    </location>
</feature>
<dbReference type="AlphaFoldDB" id="W9RUE1"/>
<gene>
    <name evidence="2" type="ORF">L484_025236</name>
</gene>
<feature type="compositionally biased region" description="Basic residues" evidence="1">
    <location>
        <begin position="1"/>
        <end position="12"/>
    </location>
</feature>
<protein>
    <submittedName>
        <fullName evidence="2">Uncharacterized protein</fullName>
    </submittedName>
</protein>
<sequence>MLQKPRLKKLHQHPTPAFILPPRFPQSHPRPSPPLSLVPRSYCPYFVVEDLSENLGFHYSCSLPNNSGSPVRSASTCSGDLS</sequence>
<dbReference type="EMBL" id="KE345646">
    <property type="protein sequence ID" value="EXC10655.1"/>
    <property type="molecule type" value="Genomic_DNA"/>
</dbReference>
<accession>W9RUE1</accession>
<keyword evidence="3" id="KW-1185">Reference proteome</keyword>